<feature type="transmembrane region" description="Helical" evidence="10">
    <location>
        <begin position="20"/>
        <end position="41"/>
    </location>
</feature>
<feature type="transmembrane region" description="Helical" evidence="10">
    <location>
        <begin position="53"/>
        <end position="77"/>
    </location>
</feature>
<keyword evidence="3" id="KW-0050">Antiport</keyword>
<dbReference type="GO" id="GO:0006811">
    <property type="term" value="P:monoatomic ion transport"/>
    <property type="evidence" value="ECO:0007669"/>
    <property type="project" value="UniProtKB-KW"/>
</dbReference>
<evidence type="ECO:0000256" key="1">
    <source>
        <dbReference type="ARBA" id="ARBA00004429"/>
    </source>
</evidence>
<evidence type="ECO:0000313" key="13">
    <source>
        <dbReference type="Proteomes" id="UP000434580"/>
    </source>
</evidence>
<feature type="transmembrane region" description="Helical" evidence="10">
    <location>
        <begin position="360"/>
        <end position="381"/>
    </location>
</feature>
<evidence type="ECO:0000256" key="3">
    <source>
        <dbReference type="ARBA" id="ARBA00022449"/>
    </source>
</evidence>
<evidence type="ECO:0000256" key="5">
    <source>
        <dbReference type="ARBA" id="ARBA00022692"/>
    </source>
</evidence>
<proteinExistence type="predicted"/>
<dbReference type="InterPro" id="IPR002528">
    <property type="entry name" value="MATE_fam"/>
</dbReference>
<dbReference type="GO" id="GO:0015297">
    <property type="term" value="F:antiporter activity"/>
    <property type="evidence" value="ECO:0007669"/>
    <property type="project" value="UniProtKB-KW"/>
</dbReference>
<evidence type="ECO:0000259" key="11">
    <source>
        <dbReference type="PROSITE" id="PS50835"/>
    </source>
</evidence>
<dbReference type="AlphaFoldDB" id="A0A5S9QEJ0"/>
<evidence type="ECO:0000256" key="4">
    <source>
        <dbReference type="ARBA" id="ARBA00022475"/>
    </source>
</evidence>
<dbReference type="InterPro" id="IPR050222">
    <property type="entry name" value="MATE_MdtK"/>
</dbReference>
<dbReference type="InterPro" id="IPR048279">
    <property type="entry name" value="MdtK-like"/>
</dbReference>
<dbReference type="PROSITE" id="PS50835">
    <property type="entry name" value="IG_LIKE"/>
    <property type="match status" value="1"/>
</dbReference>
<dbReference type="PIRSF" id="PIRSF006603">
    <property type="entry name" value="DinF"/>
    <property type="match status" value="1"/>
</dbReference>
<dbReference type="Pfam" id="PF01554">
    <property type="entry name" value="MatE"/>
    <property type="match status" value="2"/>
</dbReference>
<feature type="transmembrane region" description="Helical" evidence="10">
    <location>
        <begin position="419"/>
        <end position="437"/>
    </location>
</feature>
<name>A0A5S9QEJ0_9GAMM</name>
<keyword evidence="8 10" id="KW-0472">Membrane</keyword>
<organism evidence="12 13">
    <name type="scientific">BD1-7 clade bacterium</name>
    <dbReference type="NCBI Taxonomy" id="2029982"/>
    <lineage>
        <taxon>Bacteria</taxon>
        <taxon>Pseudomonadati</taxon>
        <taxon>Pseudomonadota</taxon>
        <taxon>Gammaproteobacteria</taxon>
        <taxon>Cellvibrionales</taxon>
        <taxon>Spongiibacteraceae</taxon>
        <taxon>BD1-7 clade</taxon>
    </lineage>
</organism>
<feature type="transmembrane region" description="Helical" evidence="10">
    <location>
        <begin position="135"/>
        <end position="156"/>
    </location>
</feature>
<evidence type="ECO:0000313" key="12">
    <source>
        <dbReference type="EMBL" id="CAA0116893.1"/>
    </source>
</evidence>
<evidence type="ECO:0000256" key="7">
    <source>
        <dbReference type="ARBA" id="ARBA00023065"/>
    </source>
</evidence>
<feature type="domain" description="Ig-like" evidence="11">
    <location>
        <begin position="300"/>
        <end position="393"/>
    </location>
</feature>
<keyword evidence="5 10" id="KW-0812">Transmembrane</keyword>
<feature type="transmembrane region" description="Helical" evidence="10">
    <location>
        <begin position="318"/>
        <end position="340"/>
    </location>
</feature>
<evidence type="ECO:0000256" key="8">
    <source>
        <dbReference type="ARBA" id="ARBA00023136"/>
    </source>
</evidence>
<sequence length="461" mass="49741">MVAARLTEGSIPRSLATMALPMIVGLLANMSIQAVDIWFISRLGPEPLAAMGYVFPVTMVFLSISIGLSAGAASAIARRIGHGHKGTDIRRLVTDTQWLAVLVAIVTACIGWLTIDPVFRSLGASDLLMPLIRQYVEIFYFNGALTLVGMVGLSTVRATGNTKAQGMAMLIGAIINAILDPLLIFGLFGFPQLGIQGAALASTAARLFSLGVAWHILVNRMDLLIWGRVKFSQMWASWKTIFAVGLPAVGTNIIIPLSASIITALLASYGDEAVAGMGVASRIEPLMLICFYALSSVIGPFVGQNLTALRADRVRRGVVVAALFCLSYGTLLTLFLWFFAAPIVSWFSDQQEVIQVARDYLWIVPISYGCSGVVMCVNASFNGMGKPIPATVISALRVIVLYLPLAFLGSSVYGVKGIFIAYTGVNILTAIIAWLWFERFITRHSIRVEKTTLARESKNSR</sequence>
<dbReference type="InterPro" id="IPR007110">
    <property type="entry name" value="Ig-like_dom"/>
</dbReference>
<feature type="transmembrane region" description="Helical" evidence="10">
    <location>
        <begin position="240"/>
        <end position="266"/>
    </location>
</feature>
<feature type="transmembrane region" description="Helical" evidence="10">
    <location>
        <begin position="393"/>
        <end position="413"/>
    </location>
</feature>
<dbReference type="PANTHER" id="PTHR43298">
    <property type="entry name" value="MULTIDRUG RESISTANCE PROTEIN NORM-RELATED"/>
    <property type="match status" value="1"/>
</dbReference>
<dbReference type="Proteomes" id="UP000434580">
    <property type="component" value="Unassembled WGS sequence"/>
</dbReference>
<feature type="transmembrane region" description="Helical" evidence="10">
    <location>
        <begin position="168"/>
        <end position="189"/>
    </location>
</feature>
<dbReference type="NCBIfam" id="TIGR00797">
    <property type="entry name" value="matE"/>
    <property type="match status" value="1"/>
</dbReference>
<gene>
    <name evidence="12" type="primary">mepA_3</name>
    <name evidence="12" type="ORF">DPBNPPHM_02134</name>
</gene>
<feature type="transmembrane region" description="Helical" evidence="10">
    <location>
        <begin position="195"/>
        <end position="219"/>
    </location>
</feature>
<keyword evidence="2" id="KW-0813">Transport</keyword>
<reference evidence="12 13" key="1">
    <citation type="submission" date="2019-11" db="EMBL/GenBank/DDBJ databases">
        <authorList>
            <person name="Holert J."/>
        </authorList>
    </citation>
    <scope>NUCLEOTIDE SEQUENCE [LARGE SCALE GENOMIC DNA]</scope>
    <source>
        <strain evidence="12">BC5_2</strain>
    </source>
</reference>
<comment type="subcellular location">
    <subcellularLocation>
        <location evidence="1">Cell inner membrane</location>
        <topology evidence="1">Multi-pass membrane protein</topology>
    </subcellularLocation>
</comment>
<evidence type="ECO:0000256" key="9">
    <source>
        <dbReference type="ARBA" id="ARBA00031636"/>
    </source>
</evidence>
<evidence type="ECO:0000256" key="6">
    <source>
        <dbReference type="ARBA" id="ARBA00022989"/>
    </source>
</evidence>
<feature type="transmembrane region" description="Helical" evidence="10">
    <location>
        <begin position="286"/>
        <end position="306"/>
    </location>
</feature>
<accession>A0A5S9QEJ0</accession>
<feature type="transmembrane region" description="Helical" evidence="10">
    <location>
        <begin position="98"/>
        <end position="115"/>
    </location>
</feature>
<protein>
    <recommendedName>
        <fullName evidence="9">Multidrug-efflux transporter</fullName>
    </recommendedName>
</protein>
<keyword evidence="7" id="KW-0406">Ion transport</keyword>
<dbReference type="EMBL" id="CACSII010000019">
    <property type="protein sequence ID" value="CAA0116893.1"/>
    <property type="molecule type" value="Genomic_DNA"/>
</dbReference>
<evidence type="ECO:0000256" key="10">
    <source>
        <dbReference type="SAM" id="Phobius"/>
    </source>
</evidence>
<dbReference type="GO" id="GO:0005886">
    <property type="term" value="C:plasma membrane"/>
    <property type="evidence" value="ECO:0007669"/>
    <property type="project" value="UniProtKB-SubCell"/>
</dbReference>
<dbReference type="GO" id="GO:0042910">
    <property type="term" value="F:xenobiotic transmembrane transporter activity"/>
    <property type="evidence" value="ECO:0007669"/>
    <property type="project" value="InterPro"/>
</dbReference>
<evidence type="ECO:0000256" key="2">
    <source>
        <dbReference type="ARBA" id="ARBA00022448"/>
    </source>
</evidence>
<dbReference type="PANTHER" id="PTHR43298:SF2">
    <property type="entry name" value="FMN_FAD EXPORTER YEEO-RELATED"/>
    <property type="match status" value="1"/>
</dbReference>
<keyword evidence="4" id="KW-1003">Cell membrane</keyword>
<keyword evidence="6 10" id="KW-1133">Transmembrane helix</keyword>